<accession>A0A6V7PVH3</accession>
<proteinExistence type="predicted"/>
<gene>
    <name evidence="2" type="ORF">CB5_LOCUS18085</name>
</gene>
<sequence length="201" mass="21326">MLPERSNVSLLSSKPGTISKKKKSSKHTKKNTKKEEEHQPNPPQGDGHGDAVAQEDDDGVSKASDVSSEHGNGDGEAEQTLNPEAAVAEEAPEPTNSDAEAGKLEHEEEEKVVAEQGDSPVEKTVTVIEESRVRVSEEEDSSSSSAAAASREPEARVSPISEADKTVVFAKTEVAPHATSAAHRATWWSCCGILDVFVGSK</sequence>
<reference evidence="2" key="1">
    <citation type="submission" date="2020-07" db="EMBL/GenBank/DDBJ databases">
        <authorList>
            <person name="Lin J."/>
        </authorList>
    </citation>
    <scope>NUCLEOTIDE SEQUENCE</scope>
</reference>
<feature type="compositionally biased region" description="Polar residues" evidence="1">
    <location>
        <begin position="1"/>
        <end position="11"/>
    </location>
</feature>
<dbReference type="EMBL" id="LR862152">
    <property type="protein sequence ID" value="CAD1834874.1"/>
    <property type="molecule type" value="Genomic_DNA"/>
</dbReference>
<protein>
    <submittedName>
        <fullName evidence="2">Uncharacterized protein</fullName>
    </submittedName>
</protein>
<feature type="compositionally biased region" description="Basic and acidic residues" evidence="1">
    <location>
        <begin position="100"/>
        <end position="113"/>
    </location>
</feature>
<name>A0A6V7PVH3_ANACO</name>
<dbReference type="AlphaFoldDB" id="A0A6V7PVH3"/>
<organism evidence="2">
    <name type="scientific">Ananas comosus var. bracteatus</name>
    <name type="common">red pineapple</name>
    <dbReference type="NCBI Taxonomy" id="296719"/>
    <lineage>
        <taxon>Eukaryota</taxon>
        <taxon>Viridiplantae</taxon>
        <taxon>Streptophyta</taxon>
        <taxon>Embryophyta</taxon>
        <taxon>Tracheophyta</taxon>
        <taxon>Spermatophyta</taxon>
        <taxon>Magnoliopsida</taxon>
        <taxon>Liliopsida</taxon>
        <taxon>Poales</taxon>
        <taxon>Bromeliaceae</taxon>
        <taxon>Bromelioideae</taxon>
        <taxon>Ananas</taxon>
    </lineage>
</organism>
<evidence type="ECO:0000313" key="2">
    <source>
        <dbReference type="EMBL" id="CAD1834874.1"/>
    </source>
</evidence>
<feature type="region of interest" description="Disordered" evidence="1">
    <location>
        <begin position="1"/>
        <end position="163"/>
    </location>
</feature>
<evidence type="ECO:0000256" key="1">
    <source>
        <dbReference type="SAM" id="MobiDB-lite"/>
    </source>
</evidence>
<feature type="compositionally biased region" description="Basic residues" evidence="1">
    <location>
        <begin position="19"/>
        <end position="32"/>
    </location>
</feature>